<accession>A0A2J8IY25</accession>
<dbReference type="AlphaFoldDB" id="A0A2J8IY25"/>
<dbReference type="PANTHER" id="PTHR43814">
    <property type="entry name" value="ARGININOSUCCINATE LYASE"/>
    <property type="match status" value="1"/>
</dbReference>
<proteinExistence type="predicted"/>
<name>A0A2J8IY25_PANTR</name>
<gene>
    <name evidence="2" type="ORF">CK820_G0052064</name>
</gene>
<dbReference type="PANTHER" id="PTHR43814:SF1">
    <property type="entry name" value="ARGININOSUCCINATE LYASE"/>
    <property type="match status" value="1"/>
</dbReference>
<dbReference type="GO" id="GO:0042450">
    <property type="term" value="P:L-arginine biosynthetic process via ornithine"/>
    <property type="evidence" value="ECO:0007669"/>
    <property type="project" value="InterPro"/>
</dbReference>
<feature type="domain" description="Argininosuccinate lyase C-terminal" evidence="1">
    <location>
        <begin position="29"/>
        <end position="69"/>
    </location>
</feature>
<dbReference type="Gene3D" id="1.20.200.10">
    <property type="entry name" value="Fumarase/aspartase (Central domain)"/>
    <property type="match status" value="1"/>
</dbReference>
<dbReference type="InterPro" id="IPR029419">
    <property type="entry name" value="Arg_succ_lyase_C"/>
</dbReference>
<protein>
    <submittedName>
        <fullName evidence="2">T0185024 isoform 1</fullName>
    </submittedName>
</protein>
<evidence type="ECO:0000313" key="2">
    <source>
        <dbReference type="EMBL" id="PNI15411.1"/>
    </source>
</evidence>
<evidence type="ECO:0000313" key="3">
    <source>
        <dbReference type="Proteomes" id="UP000236370"/>
    </source>
</evidence>
<comment type="caution">
    <text evidence="2">The sequence shown here is derived from an EMBL/GenBank/DDBJ whole genome shotgun (WGS) entry which is preliminary data.</text>
</comment>
<dbReference type="Gene3D" id="1.10.40.30">
    <property type="entry name" value="Fumarase/aspartase (C-terminal domain)"/>
    <property type="match status" value="1"/>
</dbReference>
<dbReference type="InterPro" id="IPR009049">
    <property type="entry name" value="Argininosuccinate_lyase"/>
</dbReference>
<dbReference type="GO" id="GO:0004056">
    <property type="term" value="F:argininosuccinate lyase activity"/>
    <property type="evidence" value="ECO:0007669"/>
    <property type="project" value="InterPro"/>
</dbReference>
<dbReference type="Proteomes" id="UP000236370">
    <property type="component" value="Unassembled WGS sequence"/>
</dbReference>
<reference evidence="2 3" key="1">
    <citation type="submission" date="2017-12" db="EMBL/GenBank/DDBJ databases">
        <title>High-resolution comparative analysis of great ape genomes.</title>
        <authorList>
            <person name="Pollen A."/>
            <person name="Hastie A."/>
            <person name="Hormozdiari F."/>
            <person name="Dougherty M."/>
            <person name="Liu R."/>
            <person name="Chaisson M."/>
            <person name="Hoppe E."/>
            <person name="Hill C."/>
            <person name="Pang A."/>
            <person name="Hillier L."/>
            <person name="Baker C."/>
            <person name="Armstrong J."/>
            <person name="Shendure J."/>
            <person name="Paten B."/>
            <person name="Wilson R."/>
            <person name="Chao H."/>
            <person name="Schneider V."/>
            <person name="Ventura M."/>
            <person name="Kronenberg Z."/>
            <person name="Murali S."/>
            <person name="Gordon D."/>
            <person name="Cantsilieris S."/>
            <person name="Munson K."/>
            <person name="Nelson B."/>
            <person name="Raja A."/>
            <person name="Underwood J."/>
            <person name="Diekhans M."/>
            <person name="Fiddes I."/>
            <person name="Haussler D."/>
            <person name="Eichler E."/>
        </authorList>
    </citation>
    <scope>NUCLEOTIDE SEQUENCE [LARGE SCALE GENOMIC DNA]</scope>
    <source>
        <strain evidence="2">Yerkes chimp pedigree #C0471</strain>
    </source>
</reference>
<organism evidence="2 3">
    <name type="scientific">Pan troglodytes</name>
    <name type="common">Chimpanzee</name>
    <dbReference type="NCBI Taxonomy" id="9598"/>
    <lineage>
        <taxon>Eukaryota</taxon>
        <taxon>Metazoa</taxon>
        <taxon>Chordata</taxon>
        <taxon>Craniata</taxon>
        <taxon>Vertebrata</taxon>
        <taxon>Euteleostomi</taxon>
        <taxon>Mammalia</taxon>
        <taxon>Eutheria</taxon>
        <taxon>Euarchontoglires</taxon>
        <taxon>Primates</taxon>
        <taxon>Haplorrhini</taxon>
        <taxon>Catarrhini</taxon>
        <taxon>Hominidae</taxon>
        <taxon>Pan</taxon>
    </lineage>
</organism>
<evidence type="ECO:0000259" key="1">
    <source>
        <dbReference type="Pfam" id="PF14698"/>
    </source>
</evidence>
<sequence length="98" mass="11075">MDEAASVPPFCLALRCHSTRPTRPPRKAMFMAETKGVALNQLSLRELQTISPLFSGDVSHVWEYRHSVEQYSALDGTEHSSVDWQMCQVWALLQAQQA</sequence>
<dbReference type="Pfam" id="PF14698">
    <property type="entry name" value="ASL_C2"/>
    <property type="match status" value="1"/>
</dbReference>
<dbReference type="EMBL" id="NBAG03000556">
    <property type="protein sequence ID" value="PNI15411.1"/>
    <property type="molecule type" value="Genomic_DNA"/>
</dbReference>